<feature type="compositionally biased region" description="Polar residues" evidence="12">
    <location>
        <begin position="2697"/>
        <end position="2716"/>
    </location>
</feature>
<dbReference type="InterPro" id="IPR010314">
    <property type="entry name" value="E3_Ub_ligase_DUF913"/>
</dbReference>
<feature type="compositionally biased region" description="Basic and acidic residues" evidence="12">
    <location>
        <begin position="2899"/>
        <end position="2910"/>
    </location>
</feature>
<feature type="region of interest" description="Disordered" evidence="12">
    <location>
        <begin position="2258"/>
        <end position="2291"/>
    </location>
</feature>
<dbReference type="SUPFAM" id="SSF48371">
    <property type="entry name" value="ARM repeat"/>
    <property type="match status" value="2"/>
</dbReference>
<evidence type="ECO:0000259" key="13">
    <source>
        <dbReference type="PROSITE" id="PS50030"/>
    </source>
</evidence>
<feature type="compositionally biased region" description="Basic and acidic residues" evidence="12">
    <location>
        <begin position="2128"/>
        <end position="2137"/>
    </location>
</feature>
<feature type="compositionally biased region" description="Polar residues" evidence="12">
    <location>
        <begin position="2597"/>
        <end position="2625"/>
    </location>
</feature>
<dbReference type="FunFam" id="3.90.1750.10:FF:000003">
    <property type="entry name" value="E3 ubiquitin-protein ligase UPL1"/>
    <property type="match status" value="1"/>
</dbReference>
<dbReference type="GO" id="GO:0061630">
    <property type="term" value="F:ubiquitin protein ligase activity"/>
    <property type="evidence" value="ECO:0007669"/>
    <property type="project" value="UniProtKB-EC"/>
</dbReference>
<feature type="region of interest" description="Disordered" evidence="12">
    <location>
        <begin position="2899"/>
        <end position="2968"/>
    </location>
</feature>
<dbReference type="FunFam" id="3.30.2410.10:FF:000004">
    <property type="entry name" value="E3 ubiquitin-protein ligase HUWE1, variant"/>
    <property type="match status" value="1"/>
</dbReference>
<evidence type="ECO:0000259" key="14">
    <source>
        <dbReference type="PROSITE" id="PS50237"/>
    </source>
</evidence>
<evidence type="ECO:0000256" key="11">
    <source>
        <dbReference type="PROSITE-ProRule" id="PRU00104"/>
    </source>
</evidence>
<dbReference type="InterPro" id="IPR009060">
    <property type="entry name" value="UBA-like_sf"/>
</dbReference>
<dbReference type="EMBL" id="SPLM01000074">
    <property type="protein sequence ID" value="TMW62165.1"/>
    <property type="molecule type" value="Genomic_DNA"/>
</dbReference>
<sequence>MQTPSTAAGRYGSVARLPANADERRLLELLEQAPADKLVTILKCVKGWQFEGQANLFNWTGVLDKLKTQLTTGLETVPRLLVVQYKAEDNEKKENTRDEEHERLWTEQVFEILRFSAILLENASNKHAYNAIESVTACLGARNERIVFEATRVLAALALPPQQHRHAVDPTTYADSPAAGNSILKRRLLQIVEAGGNSTINFDGLISSDVTMSDSSSRDEALYQFYRPTENGSAELVSIPLRLEQLSQCEEIDQLEPSSLHAPSRTQVAAVCEKLIAEYSVPLSNQFGLYTTIRAYASAQSRTKREVSVVERLHSFVVLFYVFSDALEVATLVENNPEMTRSLVELVRVENSATVPVGVRVAALQVLTALVFDRSGRGGGVGVLGRQSNVLSALGVVKGAPHGVFPSLVRFCLTELSSMGKCLRDGKSPDLNSGSVVSSETENDMEMSLAMAFVHATTDILSPKDAEILSLGVFRDVLNANDSKLYWIEAVLGLLNNVVSMQTGSAVLTENGVVPALLHVISSPSASPFHTSLITLCVQALETTVNTYAGAASLYRELNGVGIVIDRMSVEIAQQQEGAQPHVKKSETKTVLIVALLVLLSVSFHSQGVMSAGATSRVIRDGSSLSKALITILSNIDSFGPVVFAQASIVVSDIINNDPSSVNQVHSGGIADAFLKTLTRWDRSELHPTKCLPPSAELVMAVPPVLSALCLTTAHADKVGKFKPLAFLLDMFALPGYAGDQGDYLHGDIASITGSGIFEMMRQVSGFQTAAIQACVEAGKKIIRFGESLSNEENSETSNSSYGTLLRMTTHFCDLLEPILTKSEHAVGFADNGGVQCLLKMYRLMLPSASTFLSSLQFTRDKSSASTILTHQPAAQSITLALRSFATQQPATMLSALISEVGSGLDRMRDGRAAVDSVARLSSDEIDGLFSSLSDVEMSELFTGVSVQKVRVIGEYLRALAFVEWLSGILVWTMQTAQNHLHSRRWFTEFSSRSNQQTLSRLFTVDRSIQEERAKLVSTHRRPTSQKNADASAMEDEPEELVTSEGANFKSDKSITGVWKICSLLLLRFSIVVRSLMVCMSKSFLVDSMQHRRGDDGVHQFAPHASSLAEFLAETLKGQIQHVLRTEQAPLDPFVKKYYLVFLLETIIQVIFDARKKQPNTLLVAKIFDDDQNSNVVTAMISCLMTQTSSSKSDSSVVTRMDETAFKVAASALQRLADIDSLKASPFTASLVLNEDLASSSDGSPFDFHKLALKLHGACVEVVKDAWSVLQPNGVSSNSHALEIVGIVVAILKNRLDTENSSGTASRSDRDVSRGRDFPFGRIHGTGVDRDDFFHALFGTRPSRSRRETSRTFEVDPAAVDSLVAMGFQRSRVEHAIRRVRLNDVEVAMEWLLSHPDEEIEEKTADSGDESDGQSSSMTDTNVESTNANELSDKEKQLFDSYKVLRESFEEHCIALIRHQDRSAEPKSEGMYSQKDFVYALAEHFSVLSGRSEEERKTVLARVNVALQGAFQGQTNDRFVMMLSHMLALLLRMDDGAVEVLLQQTPSCVDAVVSYLMTSDAQQRESTAALLLVLDSLEGKKRPQTEVGVNADDEKEESSALTRPVREQLVSLCISLMKSTNLDKITAHAIWQLLVKLTLDYDLANRLYSNGGVDVLLNIRPTAVFTGYGELTSIILAQMLESPELLEHTMEEKILQAMSKLADRFGSPNQMRITPRALLMEVATVAARNEKIFLRALQSSVVVRKSESGRTYVMPKSTTRNDAAPARDASETTGPVTEESGEKKHQGRSLKGHRQHAQALVQRIVSKIYEKWDEERKSPQTTSFGDNVEEDSERLSAELCVGTYLQFLVRLVTLFPACGTALTKIKAPNSTSDGELFVHLALREFLPSTELCRFASIRRSLKSASSVDGVTMPPTTGGLTTRTKYRVMNAHKLLVAIGSQSGEGSKTIVNELVQLFQDWPKGFCHSSDADMSIADESALSAVHAWSALIMSILWPRGSTKSFSWDKVVLGGGLAGKYSLVTLLANTLRRIDLSHPLAHVTCSMLLRPLATLTRSFVTHRVKRLLKKKNASLAHDEEAQEPDAANAPSTDPSSVQPSASVVQSTETDLEPPVHLGGDDDDVMMNSPVSAHEHDIHDTNDASDDESDRSSESHHSIDEGRQAQEDRDDDEEEDEEDDDDEEDEDEDDEEQDEDEDDEEDMEDEDSDVRLQMVRSMRRTYDNASRGRSNRGWGALDGEFAPDALDEVDEEEFSYLNMLDDESVYTDEQRRRQRHIRTRSRSSDHAEPSHTGGSLQRIRSLVDVFSLDGGAHDPQAGVFAFGDDDEDEDDPDTAFRSVPHIRNETSSAATELGAVGSVLLQVLESRGNEDDDFIFQTVDVGSSRRAVREQSGRGQSGREAEGSIGHPLLRSSGPNDVNQDTRGVHRFAVPRHSSSLLRELQELTEQVHTQLPFSFGGRSLIGRDALRSGRNRPPSRNRLSAVSNLLSEFSLDIPTSQTGFGQSRGTRTSAVRRDRDILGSSRGFRDVGAGSAGGSNVDVRSVATRLEQHINQLYVEEDRATANPIAEPVASADSLGTPPPSVGGEHAEESVGDAPAPSQGAARNSEVTVSDSSRNSVGNDSLVSGDTSVNAVDHNTSEAVSDTASVIALASTLGESSLRSPNDDAGSETEMSTSPVLTAASASASDIDTVTTLPPPAPVTNSSGDMMSFTLDLSSFQPSTNAPPPPHRSNEYEEEMKGDDSEQDSAVPSDGLVCPDGVDPDVFASLPPDMQAEIVAQHAPAPAPTTSAPAGGSTEGLSQLEIDMANSSFDRETLEALPPDIRAEVLANERREREAAARAAETPADISRAEEMDNASFVASLAPGLREEILTTCDDAFLQTLPSQVQAEAMVLRERVAFRTTYRETEERGSRGGDENAGDIFRRPTLRRMLTSHGPEVFSRRSGRRYGEGSSRRGREDGHSRPGIMRVHRDESEDESDRILEDRLVKAVIRLLFMAQSTVQNRVFQRLIGNVCLYPLTRRTIRKNMLQVLTQPLSRPLISSNEKDDEFPPKHLYGCGNGSNWTSATEDRVHSEVLSRVLTVMVSLVKHNARFAVDMLNAHGMKRSASGHSGLNESENGVSVLIELLDSPIVYRSGTLVDTLLELIERVLAPLDRLAKKPEVKEEQKEEDEASNADSSEWVSVPSVELDAQRMVQIVGVLCLDICTSQMQERTVHILKLLDRVPSNKKIILDALVRQGREIASSDKCSAGVSQALESSAVLRSAQDEIKLLRLLHTLSDVCGTTIEFNECCAVIGLNPLWDALSQSLEEARTLSALEGTEVGSTRRVSDARGGSATEQAPRSDEDQGESMIIEGKSAGASCAMAALLARFLPMVEAFFVVNARDAASLSLSVPDSAEREEAVVNALRVGGFDGAESMLQVGSSDSAPRKLDLHRLSSAASEGGESMRLANFVEANRVLLNLLVREKPALLDSSLAALIKMPRCRAFVDFDNKRTYFQSAMKKLRQTALRSHVGSSSVRISVRRDHIFEDSYYALRMRSGTELRRKLHISFTGEEGIDAGGVTREWYVILAREIFNPNYVLFTSAADSPTFQPNPLSYVNKDHLSYFEFVGKVIGKAVADGQLLDAHFTRSFYKHILQLPISYHDMEAIDPEYYRNLHSILDNPIEDLGLELTFSAEQSNFGRMEIVDLIPNGRNIAVTDENKMEYVQLVTHHRMATGIRQQIDAFLKGFHQLAPPELISIFNENELELLISGMPEIDIDDLKANTEYANYKPTDSVIRWFWNVLYTINHEERALFLQFVTGTSKVPLEGFKALEGMRGTQKFNIHKAFGNPNALPSAHTCFNQLDLPEYESEEKLRQCLLLAIREGSEGFGFG</sequence>
<evidence type="ECO:0000256" key="3">
    <source>
        <dbReference type="ARBA" id="ARBA00004906"/>
    </source>
</evidence>
<dbReference type="GO" id="GO:0006511">
    <property type="term" value="P:ubiquitin-dependent protein catabolic process"/>
    <property type="evidence" value="ECO:0007669"/>
    <property type="project" value="TreeGrafter"/>
</dbReference>
<evidence type="ECO:0000313" key="16">
    <source>
        <dbReference type="Proteomes" id="UP000794436"/>
    </source>
</evidence>
<dbReference type="Pfam" id="PF06012">
    <property type="entry name" value="DUF908"/>
    <property type="match status" value="1"/>
</dbReference>
<dbReference type="Gene3D" id="3.30.2160.10">
    <property type="entry name" value="Hect, E3 ligase catalytic domain"/>
    <property type="match status" value="1"/>
</dbReference>
<dbReference type="GO" id="GO:0005634">
    <property type="term" value="C:nucleus"/>
    <property type="evidence" value="ECO:0007669"/>
    <property type="project" value="UniProtKB-SubCell"/>
</dbReference>
<comment type="caution">
    <text evidence="15">The sequence shown here is derived from an EMBL/GenBank/DDBJ whole genome shotgun (WGS) entry which is preliminary data.</text>
</comment>
<feature type="compositionally biased region" description="Basic residues" evidence="12">
    <location>
        <begin position="1785"/>
        <end position="1796"/>
    </location>
</feature>
<reference evidence="15" key="1">
    <citation type="submission" date="2019-03" db="EMBL/GenBank/DDBJ databases">
        <title>Long read genome sequence of the mycoparasitic Pythium oligandrum ATCC 38472 isolated from sugarbeet rhizosphere.</title>
        <authorList>
            <person name="Gaulin E."/>
        </authorList>
    </citation>
    <scope>NUCLEOTIDE SEQUENCE</scope>
    <source>
        <strain evidence="15">ATCC 38472_TT</strain>
    </source>
</reference>
<evidence type="ECO:0000256" key="6">
    <source>
        <dbReference type="ARBA" id="ARBA00022679"/>
    </source>
</evidence>
<dbReference type="InterPro" id="IPR025527">
    <property type="entry name" value="HUWE1/Rev1_UBM"/>
</dbReference>
<dbReference type="Gene3D" id="6.10.250.1630">
    <property type="match status" value="1"/>
</dbReference>
<feature type="compositionally biased region" description="Basic and acidic residues" evidence="12">
    <location>
        <begin position="2941"/>
        <end position="2956"/>
    </location>
</feature>
<keyword evidence="6" id="KW-0808">Transferase</keyword>
<feature type="domain" description="HECT" evidence="14">
    <location>
        <begin position="3532"/>
        <end position="3867"/>
    </location>
</feature>
<feature type="region of interest" description="Disordered" evidence="12">
    <location>
        <begin position="1398"/>
        <end position="1432"/>
    </location>
</feature>
<evidence type="ECO:0000256" key="4">
    <source>
        <dbReference type="ARBA" id="ARBA00012485"/>
    </source>
</evidence>
<dbReference type="Proteomes" id="UP000794436">
    <property type="component" value="Unassembled WGS sequence"/>
</dbReference>
<keyword evidence="7 11" id="KW-0833">Ubl conjugation pathway</keyword>
<dbReference type="SUPFAM" id="SSF46934">
    <property type="entry name" value="UBA-like"/>
    <property type="match status" value="1"/>
</dbReference>
<name>A0A8K1CG71_PYTOL</name>
<evidence type="ECO:0000313" key="15">
    <source>
        <dbReference type="EMBL" id="TMW62165.1"/>
    </source>
</evidence>
<dbReference type="Pfam" id="PF00632">
    <property type="entry name" value="HECT"/>
    <property type="match status" value="1"/>
</dbReference>
<feature type="region of interest" description="Disordered" evidence="12">
    <location>
        <begin position="1748"/>
        <end position="1796"/>
    </location>
</feature>
<evidence type="ECO:0000256" key="8">
    <source>
        <dbReference type="ARBA" id="ARBA00022816"/>
    </source>
</evidence>
<dbReference type="SMART" id="SM00165">
    <property type="entry name" value="UBA"/>
    <property type="match status" value="1"/>
</dbReference>
<gene>
    <name evidence="15" type="ORF">Poli38472_009658</name>
</gene>
<evidence type="ECO:0000256" key="12">
    <source>
        <dbReference type="SAM" id="MobiDB-lite"/>
    </source>
</evidence>
<accession>A0A8K1CG71</accession>
<dbReference type="PANTHER" id="PTHR11254:SF67">
    <property type="entry name" value="E3 UBIQUITIN-PROTEIN LIGASE HUWE1"/>
    <property type="match status" value="1"/>
</dbReference>
<dbReference type="PROSITE" id="PS50237">
    <property type="entry name" value="HECT"/>
    <property type="match status" value="1"/>
</dbReference>
<dbReference type="PROSITE" id="PS50030">
    <property type="entry name" value="UBA"/>
    <property type="match status" value="1"/>
</dbReference>
<feature type="compositionally biased region" description="Acidic residues" evidence="12">
    <location>
        <begin position="2163"/>
        <end position="2203"/>
    </location>
</feature>
<feature type="compositionally biased region" description="Polar residues" evidence="12">
    <location>
        <begin position="1418"/>
        <end position="1430"/>
    </location>
</feature>
<organism evidence="15 16">
    <name type="scientific">Pythium oligandrum</name>
    <name type="common">Mycoparasitic fungus</name>
    <dbReference type="NCBI Taxonomy" id="41045"/>
    <lineage>
        <taxon>Eukaryota</taxon>
        <taxon>Sar</taxon>
        <taxon>Stramenopiles</taxon>
        <taxon>Oomycota</taxon>
        <taxon>Peronosporomycetes</taxon>
        <taxon>Pythiales</taxon>
        <taxon>Pythiaceae</taxon>
        <taxon>Pythium</taxon>
    </lineage>
</organism>
<feature type="compositionally biased region" description="Basic and acidic residues" evidence="12">
    <location>
        <begin position="2382"/>
        <end position="2397"/>
    </location>
</feature>
<feature type="compositionally biased region" description="Polar residues" evidence="12">
    <location>
        <begin position="2408"/>
        <end position="2417"/>
    </location>
</feature>
<dbReference type="FunFam" id="3.30.2160.10:FF:000001">
    <property type="entry name" value="E3 ubiquitin-protein ligase NEDD4-like"/>
    <property type="match status" value="1"/>
</dbReference>
<dbReference type="InterPro" id="IPR016024">
    <property type="entry name" value="ARM-type_fold"/>
</dbReference>
<dbReference type="EC" id="2.3.2.26" evidence="4"/>
<dbReference type="CDD" id="cd00078">
    <property type="entry name" value="HECTc"/>
    <property type="match status" value="1"/>
</dbReference>
<evidence type="ECO:0000256" key="9">
    <source>
        <dbReference type="ARBA" id="ARBA00023242"/>
    </source>
</evidence>
<feature type="region of interest" description="Disordered" evidence="12">
    <location>
        <begin position="2565"/>
        <end position="2625"/>
    </location>
</feature>
<feature type="compositionally biased region" description="Low complexity" evidence="12">
    <location>
        <begin position="2090"/>
        <end position="2102"/>
    </location>
</feature>
<dbReference type="SMART" id="SM00119">
    <property type="entry name" value="HECTc"/>
    <property type="match status" value="1"/>
</dbReference>
<keyword evidence="16" id="KW-1185">Reference proteome</keyword>
<proteinExistence type="inferred from homology"/>
<dbReference type="PANTHER" id="PTHR11254">
    <property type="entry name" value="HECT DOMAIN UBIQUITIN-PROTEIN LIGASE"/>
    <property type="match status" value="1"/>
</dbReference>
<feature type="region of interest" description="Disordered" evidence="12">
    <location>
        <begin position="2380"/>
        <end position="2417"/>
    </location>
</feature>
<evidence type="ECO:0000256" key="1">
    <source>
        <dbReference type="ARBA" id="ARBA00000885"/>
    </source>
</evidence>
<dbReference type="CDD" id="cd14327">
    <property type="entry name" value="UBA_atUPL1_2_like"/>
    <property type="match status" value="1"/>
</dbReference>
<feature type="region of interest" description="Disordered" evidence="12">
    <location>
        <begin position="2651"/>
        <end position="2744"/>
    </location>
</feature>
<comment type="pathway">
    <text evidence="3">Protein modification; protein ubiquitination.</text>
</comment>
<feature type="compositionally biased region" description="Basic residues" evidence="12">
    <location>
        <begin position="2267"/>
        <end position="2276"/>
    </location>
</feature>
<dbReference type="InterPro" id="IPR000569">
    <property type="entry name" value="HECT_dom"/>
</dbReference>
<evidence type="ECO:0000256" key="10">
    <source>
        <dbReference type="ARBA" id="ARBA00034494"/>
    </source>
</evidence>
<keyword evidence="5" id="KW-0813">Transport</keyword>
<evidence type="ECO:0000256" key="7">
    <source>
        <dbReference type="ARBA" id="ARBA00022786"/>
    </source>
</evidence>
<feature type="compositionally biased region" description="Low complexity" evidence="12">
    <location>
        <begin position="2675"/>
        <end position="2688"/>
    </location>
</feature>
<feature type="domain" description="UBA" evidence="13">
    <location>
        <begin position="1354"/>
        <end position="1395"/>
    </location>
</feature>
<dbReference type="Gene3D" id="1.10.8.10">
    <property type="entry name" value="DNA helicase RuvA subunit, C-terminal domain"/>
    <property type="match status" value="1"/>
</dbReference>
<feature type="active site" description="Glycyl thioester intermediate" evidence="11">
    <location>
        <position position="3834"/>
    </location>
</feature>
<dbReference type="InterPro" id="IPR010309">
    <property type="entry name" value="E3_Ub_ligase_DUF908"/>
</dbReference>
<evidence type="ECO:0000256" key="5">
    <source>
        <dbReference type="ARBA" id="ARBA00022448"/>
    </source>
</evidence>
<feature type="compositionally biased region" description="Basic and acidic residues" evidence="12">
    <location>
        <begin position="2145"/>
        <end position="2162"/>
    </location>
</feature>
<feature type="region of interest" description="Disordered" evidence="12">
    <location>
        <begin position="1016"/>
        <end position="1038"/>
    </location>
</feature>
<dbReference type="GO" id="GO:0000209">
    <property type="term" value="P:protein polyubiquitination"/>
    <property type="evidence" value="ECO:0007669"/>
    <property type="project" value="TreeGrafter"/>
</dbReference>
<comment type="subcellular location">
    <subcellularLocation>
        <location evidence="2">Nucleus</location>
    </subcellularLocation>
</comment>
<dbReference type="SUPFAM" id="SSF56204">
    <property type="entry name" value="Hect, E3 ligase catalytic domain"/>
    <property type="match status" value="1"/>
</dbReference>
<dbReference type="Pfam" id="PF14377">
    <property type="entry name" value="UBM"/>
    <property type="match status" value="3"/>
</dbReference>
<dbReference type="Pfam" id="PF22562">
    <property type="entry name" value="UBA_7"/>
    <property type="match status" value="1"/>
</dbReference>
<feature type="region of interest" description="Disordered" evidence="12">
    <location>
        <begin position="3153"/>
        <end position="3174"/>
    </location>
</feature>
<feature type="region of interest" description="Disordered" evidence="12">
    <location>
        <begin position="2069"/>
        <end position="2232"/>
    </location>
</feature>
<comment type="similarity">
    <text evidence="10">Belongs to the UPL family. TOM1/PTR1 subfamily.</text>
</comment>
<dbReference type="Pfam" id="PF06025">
    <property type="entry name" value="DUF913"/>
    <property type="match status" value="1"/>
</dbReference>
<dbReference type="GO" id="GO:0051028">
    <property type="term" value="P:mRNA transport"/>
    <property type="evidence" value="ECO:0007669"/>
    <property type="project" value="UniProtKB-KW"/>
</dbReference>
<evidence type="ECO:0000256" key="2">
    <source>
        <dbReference type="ARBA" id="ARBA00004123"/>
    </source>
</evidence>
<keyword evidence="9" id="KW-0539">Nucleus</keyword>
<dbReference type="GO" id="GO:0005737">
    <property type="term" value="C:cytoplasm"/>
    <property type="evidence" value="ECO:0007669"/>
    <property type="project" value="TreeGrafter"/>
</dbReference>
<dbReference type="InterPro" id="IPR050409">
    <property type="entry name" value="E3_ubiq-protein_ligase"/>
</dbReference>
<dbReference type="InterPro" id="IPR015940">
    <property type="entry name" value="UBA"/>
</dbReference>
<comment type="catalytic activity">
    <reaction evidence="1">
        <text>S-ubiquitinyl-[E2 ubiquitin-conjugating enzyme]-L-cysteine + [acceptor protein]-L-lysine = [E2 ubiquitin-conjugating enzyme]-L-cysteine + N(6)-ubiquitinyl-[acceptor protein]-L-lysine.</text>
        <dbReference type="EC" id="2.3.2.26"/>
    </reaction>
</comment>
<feature type="compositionally biased region" description="Acidic residues" evidence="12">
    <location>
        <begin position="2728"/>
        <end position="2739"/>
    </location>
</feature>
<dbReference type="Gene3D" id="3.30.2410.10">
    <property type="entry name" value="Hect, E3 ligase catalytic domain"/>
    <property type="match status" value="1"/>
</dbReference>
<keyword evidence="8" id="KW-0509">mRNA transport</keyword>
<dbReference type="InterPro" id="IPR035983">
    <property type="entry name" value="Hect_E3_ubiquitin_ligase"/>
</dbReference>
<feature type="region of interest" description="Disordered" evidence="12">
    <location>
        <begin position="3316"/>
        <end position="3342"/>
    </location>
</feature>
<dbReference type="UniPathway" id="UPA00143"/>
<dbReference type="Gene3D" id="3.90.1750.10">
    <property type="entry name" value="Hect, E3 ligase catalytic domains"/>
    <property type="match status" value="1"/>
</dbReference>
<dbReference type="OrthoDB" id="8068875at2759"/>
<protein>
    <recommendedName>
        <fullName evidence="4">HECT-type E3 ubiquitin transferase</fullName>
        <ecNumber evidence="4">2.3.2.26</ecNumber>
    </recommendedName>
</protein>